<feature type="compositionally biased region" description="Basic and acidic residues" evidence="2">
    <location>
        <begin position="13"/>
        <end position="24"/>
    </location>
</feature>
<feature type="domain" description="CCHC-type" evidence="3">
    <location>
        <begin position="435"/>
        <end position="449"/>
    </location>
</feature>
<proteinExistence type="predicted"/>
<dbReference type="GO" id="GO:0003676">
    <property type="term" value="F:nucleic acid binding"/>
    <property type="evidence" value="ECO:0007669"/>
    <property type="project" value="InterPro"/>
</dbReference>
<dbReference type="InterPro" id="IPR005162">
    <property type="entry name" value="Retrotrans_gag_dom"/>
</dbReference>
<reference evidence="4" key="1">
    <citation type="submission" date="2021-02" db="EMBL/GenBank/DDBJ databases">
        <authorList>
            <person name="Nowell W R."/>
        </authorList>
    </citation>
    <scope>NUCLEOTIDE SEQUENCE</scope>
</reference>
<dbReference type="Pfam" id="PF03732">
    <property type="entry name" value="Retrotrans_gag"/>
    <property type="match status" value="1"/>
</dbReference>
<dbReference type="SMART" id="SM00343">
    <property type="entry name" value="ZnF_C2HC"/>
    <property type="match status" value="1"/>
</dbReference>
<dbReference type="EMBL" id="CAJNOO010005259">
    <property type="protein sequence ID" value="CAF1410867.1"/>
    <property type="molecule type" value="Genomic_DNA"/>
</dbReference>
<dbReference type="PANTHER" id="PTHR33223:SF6">
    <property type="entry name" value="CCHC-TYPE DOMAIN-CONTAINING PROTEIN"/>
    <property type="match status" value="1"/>
</dbReference>
<comment type="caution">
    <text evidence="4">The sequence shown here is derived from an EMBL/GenBank/DDBJ whole genome shotgun (WGS) entry which is preliminary data.</text>
</comment>
<dbReference type="Proteomes" id="UP000663882">
    <property type="component" value="Unassembled WGS sequence"/>
</dbReference>
<feature type="compositionally biased region" description="Polar residues" evidence="2">
    <location>
        <begin position="367"/>
        <end position="394"/>
    </location>
</feature>
<evidence type="ECO:0000256" key="2">
    <source>
        <dbReference type="SAM" id="MobiDB-lite"/>
    </source>
</evidence>
<dbReference type="GO" id="GO:0008270">
    <property type="term" value="F:zinc ion binding"/>
    <property type="evidence" value="ECO:0007669"/>
    <property type="project" value="UniProtKB-KW"/>
</dbReference>
<evidence type="ECO:0000313" key="5">
    <source>
        <dbReference type="Proteomes" id="UP000663882"/>
    </source>
</evidence>
<keyword evidence="1" id="KW-0479">Metal-binding</keyword>
<sequence>MTIDSLGLSLKSEQQKGDPIKNDEDINIDLDGTTTTRNKIHVEVNEKLNDIAGHDLNDQPTRYTDKRNLTTIEMQPNLIEKFNGQGDVEQWLKQVLEKFDSFQLLSSERNNLIPDIITGEALIWYFKQQHHIPTFNSFIQNVLYHYGNKNSELEQLPSFTSPSKQMKQEATIDYKETIMESLRHQMLVSSLEKLQKFSGRSKQNVSKWVRETQQAMHILKLTDAEKLFLISTCLEVDARDWFFDNSHLFTTWISFTQQLINTFESAGKADISFNRLRHYQQGLTQDVRQYYFEIMKLCKEANPSMDDATKLQYLKDGLKPSLRFDVLVKNPQCTEEFLEYAQKVEELKSLDEKDNIIDRAINERTADSSTLMSKNKNTNPSQINQPAPSQQLGSNNSYKRNQFNNNKNNHSAQQYTTTTTTNEYCTAIPKPPYQCYKCGGRDHYIRNCPHFQ</sequence>
<dbReference type="PROSITE" id="PS50158">
    <property type="entry name" value="ZF_CCHC"/>
    <property type="match status" value="1"/>
</dbReference>
<keyword evidence="1" id="KW-0862">Zinc</keyword>
<feature type="region of interest" description="Disordered" evidence="2">
    <location>
        <begin position="1"/>
        <end position="24"/>
    </location>
</feature>
<dbReference type="OrthoDB" id="775972at2759"/>
<feature type="region of interest" description="Disordered" evidence="2">
    <location>
        <begin position="367"/>
        <end position="411"/>
    </location>
</feature>
<keyword evidence="1" id="KW-0863">Zinc-finger</keyword>
<gene>
    <name evidence="4" type="ORF">RFH988_LOCUS35220</name>
</gene>
<evidence type="ECO:0000313" key="4">
    <source>
        <dbReference type="EMBL" id="CAF1410867.1"/>
    </source>
</evidence>
<protein>
    <recommendedName>
        <fullName evidence="3">CCHC-type domain-containing protein</fullName>
    </recommendedName>
</protein>
<dbReference type="PANTHER" id="PTHR33223">
    <property type="entry name" value="CCHC-TYPE DOMAIN-CONTAINING PROTEIN"/>
    <property type="match status" value="1"/>
</dbReference>
<evidence type="ECO:0000259" key="3">
    <source>
        <dbReference type="PROSITE" id="PS50158"/>
    </source>
</evidence>
<dbReference type="AlphaFoldDB" id="A0A815LNF2"/>
<evidence type="ECO:0000256" key="1">
    <source>
        <dbReference type="PROSITE-ProRule" id="PRU00047"/>
    </source>
</evidence>
<dbReference type="InterPro" id="IPR001878">
    <property type="entry name" value="Znf_CCHC"/>
</dbReference>
<organism evidence="4 5">
    <name type="scientific">Rotaria sordida</name>
    <dbReference type="NCBI Taxonomy" id="392033"/>
    <lineage>
        <taxon>Eukaryota</taxon>
        <taxon>Metazoa</taxon>
        <taxon>Spiralia</taxon>
        <taxon>Gnathifera</taxon>
        <taxon>Rotifera</taxon>
        <taxon>Eurotatoria</taxon>
        <taxon>Bdelloidea</taxon>
        <taxon>Philodinida</taxon>
        <taxon>Philodinidae</taxon>
        <taxon>Rotaria</taxon>
    </lineage>
</organism>
<name>A0A815LNF2_9BILA</name>
<accession>A0A815LNF2</accession>
<feature type="compositionally biased region" description="Low complexity" evidence="2">
    <location>
        <begin position="395"/>
        <end position="409"/>
    </location>
</feature>